<proteinExistence type="predicted"/>
<dbReference type="InterPro" id="IPR004358">
    <property type="entry name" value="Sig_transdc_His_kin-like_C"/>
</dbReference>
<keyword evidence="10" id="KW-1185">Reference proteome</keyword>
<evidence type="ECO:0000256" key="1">
    <source>
        <dbReference type="ARBA" id="ARBA00000085"/>
    </source>
</evidence>
<evidence type="ECO:0000256" key="3">
    <source>
        <dbReference type="ARBA" id="ARBA00022679"/>
    </source>
</evidence>
<dbReference type="InterPro" id="IPR003594">
    <property type="entry name" value="HATPase_dom"/>
</dbReference>
<dbReference type="PATRIC" id="fig|456.5.peg.2813"/>
<dbReference type="RefSeq" id="WP_232003937.1">
    <property type="nucleotide sequence ID" value="NZ_CAAAIC010000006.1"/>
</dbReference>
<keyword evidence="5 9" id="KW-0418">Kinase</keyword>
<dbReference type="PANTHER" id="PTHR43065:SF46">
    <property type="entry name" value="C4-DICARBOXYLATE TRANSPORT SENSOR PROTEIN DCTB"/>
    <property type="match status" value="1"/>
</dbReference>
<dbReference type="InterPro" id="IPR005467">
    <property type="entry name" value="His_kinase_dom"/>
</dbReference>
<dbReference type="Gene3D" id="3.30.565.10">
    <property type="entry name" value="Histidine kinase-like ATPase, C-terminal domain"/>
    <property type="match status" value="1"/>
</dbReference>
<dbReference type="STRING" id="456.Ljor_2621"/>
<keyword evidence="3 9" id="KW-0808">Transferase</keyword>
<evidence type="ECO:0000256" key="5">
    <source>
        <dbReference type="ARBA" id="ARBA00022777"/>
    </source>
</evidence>
<feature type="domain" description="Histidine kinase" evidence="8">
    <location>
        <begin position="1"/>
        <end position="108"/>
    </location>
</feature>
<evidence type="ECO:0000259" key="8">
    <source>
        <dbReference type="PROSITE" id="PS50109"/>
    </source>
</evidence>
<dbReference type="PROSITE" id="PS50109">
    <property type="entry name" value="HIS_KIN"/>
    <property type="match status" value="1"/>
</dbReference>
<comment type="caution">
    <text evidence="9">The sequence shown here is derived from an EMBL/GenBank/DDBJ whole genome shotgun (WGS) entry which is preliminary data.</text>
</comment>
<dbReference type="GO" id="GO:0005524">
    <property type="term" value="F:ATP binding"/>
    <property type="evidence" value="ECO:0007669"/>
    <property type="project" value="UniProtKB-KW"/>
</dbReference>
<dbReference type="EMBL" id="LNYJ01000011">
    <property type="protein sequence ID" value="KTD18315.1"/>
    <property type="molecule type" value="Genomic_DNA"/>
</dbReference>
<dbReference type="AlphaFoldDB" id="A0A0W0VDZ0"/>
<evidence type="ECO:0000256" key="6">
    <source>
        <dbReference type="ARBA" id="ARBA00022840"/>
    </source>
</evidence>
<dbReference type="SUPFAM" id="SSF55874">
    <property type="entry name" value="ATPase domain of HSP90 chaperone/DNA topoisomerase II/histidine kinase"/>
    <property type="match status" value="1"/>
</dbReference>
<dbReference type="Proteomes" id="UP000055035">
    <property type="component" value="Unassembled WGS sequence"/>
</dbReference>
<evidence type="ECO:0000313" key="10">
    <source>
        <dbReference type="Proteomes" id="UP000055035"/>
    </source>
</evidence>
<dbReference type="EC" id="2.7.13.3" evidence="2"/>
<keyword evidence="7" id="KW-0902">Two-component regulatory system</keyword>
<name>A0A0W0VDZ0_9GAMM</name>
<dbReference type="PRINTS" id="PR00344">
    <property type="entry name" value="BCTRLSENSOR"/>
</dbReference>
<protein>
    <recommendedName>
        <fullName evidence="2">histidine kinase</fullName>
        <ecNumber evidence="2">2.7.13.3</ecNumber>
    </recommendedName>
</protein>
<keyword evidence="6" id="KW-0067">ATP-binding</keyword>
<dbReference type="InterPro" id="IPR036890">
    <property type="entry name" value="HATPase_C_sf"/>
</dbReference>
<dbReference type="GO" id="GO:0000160">
    <property type="term" value="P:phosphorelay signal transduction system"/>
    <property type="evidence" value="ECO:0007669"/>
    <property type="project" value="UniProtKB-KW"/>
</dbReference>
<comment type="catalytic activity">
    <reaction evidence="1">
        <text>ATP + protein L-histidine = ADP + protein N-phospho-L-histidine.</text>
        <dbReference type="EC" id="2.7.13.3"/>
    </reaction>
</comment>
<reference evidence="9 10" key="1">
    <citation type="submission" date="2015-11" db="EMBL/GenBank/DDBJ databases">
        <title>Genomic analysis of 38 Legionella species identifies large and diverse effector repertoires.</title>
        <authorList>
            <person name="Burstein D."/>
            <person name="Amaro F."/>
            <person name="Zusman T."/>
            <person name="Lifshitz Z."/>
            <person name="Cohen O."/>
            <person name="Gilbert J.A."/>
            <person name="Pupko T."/>
            <person name="Shuman H.A."/>
            <person name="Segal G."/>
        </authorList>
    </citation>
    <scope>NUCLEOTIDE SEQUENCE [LARGE SCALE GENOMIC DNA]</scope>
    <source>
        <strain evidence="9 10">BL-540</strain>
    </source>
</reference>
<dbReference type="PANTHER" id="PTHR43065">
    <property type="entry name" value="SENSOR HISTIDINE KINASE"/>
    <property type="match status" value="1"/>
</dbReference>
<organism evidence="9 10">
    <name type="scientific">Legionella jordanis</name>
    <dbReference type="NCBI Taxonomy" id="456"/>
    <lineage>
        <taxon>Bacteria</taxon>
        <taxon>Pseudomonadati</taxon>
        <taxon>Pseudomonadota</taxon>
        <taxon>Gammaproteobacteria</taxon>
        <taxon>Legionellales</taxon>
        <taxon>Legionellaceae</taxon>
        <taxon>Legionella</taxon>
    </lineage>
</organism>
<keyword evidence="4" id="KW-0547">Nucleotide-binding</keyword>
<dbReference type="SMART" id="SM00387">
    <property type="entry name" value="HATPase_c"/>
    <property type="match status" value="1"/>
</dbReference>
<evidence type="ECO:0000313" key="9">
    <source>
        <dbReference type="EMBL" id="KTD18315.1"/>
    </source>
</evidence>
<dbReference type="Pfam" id="PF02518">
    <property type="entry name" value="HATPase_c"/>
    <property type="match status" value="1"/>
</dbReference>
<accession>A0A0W0VDZ0</accession>
<dbReference type="GO" id="GO:0004673">
    <property type="term" value="F:protein histidine kinase activity"/>
    <property type="evidence" value="ECO:0007669"/>
    <property type="project" value="UniProtKB-EC"/>
</dbReference>
<evidence type="ECO:0000256" key="4">
    <source>
        <dbReference type="ARBA" id="ARBA00022741"/>
    </source>
</evidence>
<evidence type="ECO:0000256" key="2">
    <source>
        <dbReference type="ARBA" id="ARBA00012438"/>
    </source>
</evidence>
<evidence type="ECO:0000256" key="7">
    <source>
        <dbReference type="ARBA" id="ARBA00023012"/>
    </source>
</evidence>
<gene>
    <name evidence="9" type="ORF">Ljor_2621</name>
</gene>
<sequence length="116" mass="12645">MLQILVNIIQNAKDAVHESTNKDKKIKFEVKPESKSHIKIQISDNGIGISPENLERIFAFGFTTKPHGHGFGLHSCALAAKEMNGSLKADSKGPKEGAIFILTLPAKTKSGRVLHE</sequence>